<dbReference type="InterPro" id="IPR030217">
    <property type="entry name" value="NXF_fam"/>
</dbReference>
<dbReference type="InterPro" id="IPR032675">
    <property type="entry name" value="LRR_dom_sf"/>
</dbReference>
<dbReference type="EMBL" id="CADEBD010000306">
    <property type="protein sequence ID" value="CAB3238283.1"/>
    <property type="molecule type" value="Genomic_DNA"/>
</dbReference>
<dbReference type="InterPro" id="IPR018222">
    <property type="entry name" value="Nuclear_transport_factor_2_euk"/>
</dbReference>
<proteinExistence type="inferred from homology"/>
<dbReference type="Proteomes" id="UP000494106">
    <property type="component" value="Unassembled WGS sequence"/>
</dbReference>
<evidence type="ECO:0000313" key="7">
    <source>
        <dbReference type="EMBL" id="CAB3233674.1"/>
    </source>
</evidence>
<evidence type="ECO:0000256" key="1">
    <source>
        <dbReference type="ARBA" id="ARBA00004123"/>
    </source>
</evidence>
<dbReference type="GO" id="GO:0003723">
    <property type="term" value="F:RNA binding"/>
    <property type="evidence" value="ECO:0007669"/>
    <property type="project" value="TreeGrafter"/>
</dbReference>
<comment type="similarity">
    <text evidence="2">Belongs to the NXF family.</text>
</comment>
<dbReference type="SUPFAM" id="SSF54427">
    <property type="entry name" value="NTF2-like"/>
    <property type="match status" value="1"/>
</dbReference>
<sequence>MAAEKYLMENYKRFLLNRTTVTPVIVEYIENCLTNEETANQSFHKIMIHNWQDSLPQVFDVISNHYGSSFIPVNCTSKGELTSFYTSSLKLVMNLIKFDFIFPYSRNMFNVDVLFNDKTASDFFRRVTTVEDIVSSVVCCRFTEKCVLDLSNFCEDSEFVDNKIFFYKLSLLSQFKILMLRMGRDTKKLILRNNNLSLAPADILNFFIKSDLTAIDLSYNNIPSLQGLHRVSSKIERLWIEGNPLCEELDPITYVKKIAIRFPRLTELDGVKINQHGINIPYFRNYQATPDKRTKVVVEHFIRNYFSNFDAKKGFKSIAPFYEEQATLTIATDFTDAQEKLLQHYGMFHRNLINPEHNNKIATISNYGLCNSRAHIFTVFSRWPETIHDLSTFTVDVMCHNTAVLMLTIDGIYKELVSPGHPTENIFQFRRTFLFNIHTENQISIYRIQHEMMNVRFATTEQIRNSFQTPIVNTNSLTPIDPTSEEKEALLKVFQHITQLKKTEAELRLTYNSWNIYNAMRDFSKEFSKNITKNNSIQVDRFLVEEEDFSDCSSLLDEID</sequence>
<accession>A0A8S0ZLR5</accession>
<dbReference type="EMBL" id="CADEBC010000479">
    <property type="protein sequence ID" value="CAB3233674.1"/>
    <property type="molecule type" value="Genomic_DNA"/>
</dbReference>
<keyword evidence="4" id="KW-0509">mRNA transport</keyword>
<dbReference type="Proteomes" id="UP000494256">
    <property type="component" value="Unassembled WGS sequence"/>
</dbReference>
<dbReference type="Gene3D" id="3.10.450.50">
    <property type="match status" value="1"/>
</dbReference>
<comment type="caution">
    <text evidence="7">The sequence shown here is derived from an EMBL/GenBank/DDBJ whole genome shotgun (WGS) entry which is preliminary data.</text>
</comment>
<organism evidence="7 9">
    <name type="scientific">Arctia plantaginis</name>
    <name type="common">Wood tiger moth</name>
    <name type="synonym">Phalaena plantaginis</name>
    <dbReference type="NCBI Taxonomy" id="874455"/>
    <lineage>
        <taxon>Eukaryota</taxon>
        <taxon>Metazoa</taxon>
        <taxon>Ecdysozoa</taxon>
        <taxon>Arthropoda</taxon>
        <taxon>Hexapoda</taxon>
        <taxon>Insecta</taxon>
        <taxon>Pterygota</taxon>
        <taxon>Neoptera</taxon>
        <taxon>Endopterygota</taxon>
        <taxon>Lepidoptera</taxon>
        <taxon>Glossata</taxon>
        <taxon>Ditrysia</taxon>
        <taxon>Noctuoidea</taxon>
        <taxon>Erebidae</taxon>
        <taxon>Arctiinae</taxon>
        <taxon>Arctia</taxon>
    </lineage>
</organism>
<protein>
    <recommendedName>
        <fullName evidence="6">NTF2 domain-containing protein</fullName>
    </recommendedName>
</protein>
<dbReference type="InterPro" id="IPR002075">
    <property type="entry name" value="NTF2_dom"/>
</dbReference>
<keyword evidence="3" id="KW-0813">Transport</keyword>
<keyword evidence="9" id="KW-1185">Reference proteome</keyword>
<name>A0A8S0ZLR5_ARCPL</name>
<evidence type="ECO:0000256" key="5">
    <source>
        <dbReference type="ARBA" id="ARBA00023242"/>
    </source>
</evidence>
<evidence type="ECO:0000259" key="6">
    <source>
        <dbReference type="PROSITE" id="PS50177"/>
    </source>
</evidence>
<reference evidence="9 10" key="1">
    <citation type="submission" date="2020-04" db="EMBL/GenBank/DDBJ databases">
        <authorList>
            <person name="Wallbank WR R."/>
            <person name="Pardo Diaz C."/>
            <person name="Kozak K."/>
            <person name="Martin S."/>
            <person name="Jiggins C."/>
            <person name="Moest M."/>
            <person name="Warren A I."/>
            <person name="Byers J.R.P. K."/>
            <person name="Montejo-Kovacevich G."/>
            <person name="Yen C E."/>
        </authorList>
    </citation>
    <scope>NUCLEOTIDE SEQUENCE [LARGE SCALE GENOMIC DNA]</scope>
</reference>
<dbReference type="SUPFAM" id="SSF52058">
    <property type="entry name" value="L domain-like"/>
    <property type="match status" value="1"/>
</dbReference>
<dbReference type="OrthoDB" id="2193432at2759"/>
<dbReference type="Gene3D" id="3.80.10.10">
    <property type="entry name" value="Ribonuclease Inhibitor"/>
    <property type="match status" value="1"/>
</dbReference>
<comment type="subcellular location">
    <subcellularLocation>
        <location evidence="1">Nucleus</location>
    </subcellularLocation>
</comment>
<dbReference type="PROSITE" id="PS51450">
    <property type="entry name" value="LRR"/>
    <property type="match status" value="1"/>
</dbReference>
<dbReference type="InterPro" id="IPR001611">
    <property type="entry name" value="Leu-rich_rpt"/>
</dbReference>
<dbReference type="Pfam" id="PF24048">
    <property type="entry name" value="LRR_NXF1-5"/>
    <property type="match status" value="1"/>
</dbReference>
<dbReference type="InterPro" id="IPR032710">
    <property type="entry name" value="NTF2-like_dom_sf"/>
</dbReference>
<keyword evidence="5" id="KW-0539">Nucleus</keyword>
<dbReference type="Pfam" id="PF22602">
    <property type="entry name" value="NXF_NTF2"/>
    <property type="match status" value="1"/>
</dbReference>
<feature type="domain" description="NTF2" evidence="6">
    <location>
        <begin position="297"/>
        <end position="455"/>
    </location>
</feature>
<gene>
    <name evidence="7" type="ORF">APLA_LOCUS5372</name>
    <name evidence="8" type="ORF">APLA_LOCUS8112</name>
</gene>
<evidence type="ECO:0000313" key="9">
    <source>
        <dbReference type="Proteomes" id="UP000494106"/>
    </source>
</evidence>
<dbReference type="GO" id="GO:0005634">
    <property type="term" value="C:nucleus"/>
    <property type="evidence" value="ECO:0007669"/>
    <property type="project" value="UniProtKB-SubCell"/>
</dbReference>
<dbReference type="PANTHER" id="PTHR10662">
    <property type="entry name" value="NUCLEAR RNA EXPORT FACTOR"/>
    <property type="match status" value="1"/>
</dbReference>
<evidence type="ECO:0000256" key="4">
    <source>
        <dbReference type="ARBA" id="ARBA00022816"/>
    </source>
</evidence>
<evidence type="ECO:0000313" key="8">
    <source>
        <dbReference type="EMBL" id="CAB3238283.1"/>
    </source>
</evidence>
<dbReference type="GO" id="GO:0016973">
    <property type="term" value="P:poly(A)+ mRNA export from nucleus"/>
    <property type="evidence" value="ECO:0007669"/>
    <property type="project" value="TreeGrafter"/>
</dbReference>
<dbReference type="PANTHER" id="PTHR10662:SF22">
    <property type="entry name" value="NUCLEAR RNA EXPORT FACTOR 1"/>
    <property type="match status" value="1"/>
</dbReference>
<dbReference type="InterPro" id="IPR057125">
    <property type="entry name" value="NXF1/2/3/5-like_LRR"/>
</dbReference>
<evidence type="ECO:0000256" key="2">
    <source>
        <dbReference type="ARBA" id="ARBA00009285"/>
    </source>
</evidence>
<dbReference type="AlphaFoldDB" id="A0A8S0ZLR5"/>
<dbReference type="PROSITE" id="PS50177">
    <property type="entry name" value="NTF2_DOMAIN"/>
    <property type="match status" value="1"/>
</dbReference>
<evidence type="ECO:0000313" key="10">
    <source>
        <dbReference type="Proteomes" id="UP000494256"/>
    </source>
</evidence>
<evidence type="ECO:0000256" key="3">
    <source>
        <dbReference type="ARBA" id="ARBA00022448"/>
    </source>
</evidence>